<reference evidence="1 2" key="1">
    <citation type="submission" date="2011-10" db="EMBL/GenBank/DDBJ databases">
        <title>The Improved High-Quality Draft genome of Leptonema illini DSM 21528.</title>
        <authorList>
            <consortium name="US DOE Joint Genome Institute (JGI-PGF)"/>
            <person name="Lucas S."/>
            <person name="Copeland A."/>
            <person name="Lapidus A."/>
            <person name="Glavina del Rio T."/>
            <person name="Dalin E."/>
            <person name="Tice H."/>
            <person name="Bruce D."/>
            <person name="Goodwin L."/>
            <person name="Pitluck S."/>
            <person name="Peters L."/>
            <person name="Mikhailova N."/>
            <person name="Held B."/>
            <person name="Kyrpides N."/>
            <person name="Mavromatis K."/>
            <person name="Ivanova N."/>
            <person name="Markowitz V."/>
            <person name="Cheng J.-F."/>
            <person name="Hugenholtz P."/>
            <person name="Woyke T."/>
            <person name="Wu D."/>
            <person name="Gronow S."/>
            <person name="Wellnitz S."/>
            <person name="Brambilla E.-M."/>
            <person name="Klenk H.-P."/>
            <person name="Eisen J.A."/>
        </authorList>
    </citation>
    <scope>NUCLEOTIDE SEQUENCE [LARGE SCALE GENOMIC DNA]</scope>
    <source>
        <strain evidence="1 2">DSM 21528</strain>
    </source>
</reference>
<dbReference type="HOGENOM" id="CLU_1924967_0_0_12"/>
<protein>
    <submittedName>
        <fullName evidence="1">Uncharacterized protein</fullName>
    </submittedName>
</protein>
<organism evidence="1 2">
    <name type="scientific">Leptonema illini DSM 21528</name>
    <dbReference type="NCBI Taxonomy" id="929563"/>
    <lineage>
        <taxon>Bacteria</taxon>
        <taxon>Pseudomonadati</taxon>
        <taxon>Spirochaetota</taxon>
        <taxon>Spirochaetia</taxon>
        <taxon>Leptospirales</taxon>
        <taxon>Leptospiraceae</taxon>
        <taxon>Leptonema</taxon>
    </lineage>
</organism>
<sequence>MPPSITDVVYFDWNVISYLTKPEGLNGDLRDSCEAVATLIEKFIDRDKCIFPFSYAHFRDIQQGGPNYVTVDLCRLGDFTRNWMVYENIPHDFSLKLSQRPELTFDYDYYVSNTISSPVRFPDYVPNLVRV</sequence>
<name>H2CKX1_9LEPT</name>
<dbReference type="EMBL" id="JH597773">
    <property type="protein sequence ID" value="EHQ06205.1"/>
    <property type="molecule type" value="Genomic_DNA"/>
</dbReference>
<evidence type="ECO:0000313" key="1">
    <source>
        <dbReference type="EMBL" id="EHQ06205.1"/>
    </source>
</evidence>
<keyword evidence="2" id="KW-1185">Reference proteome</keyword>
<evidence type="ECO:0000313" key="2">
    <source>
        <dbReference type="Proteomes" id="UP000005737"/>
    </source>
</evidence>
<dbReference type="Proteomes" id="UP000005737">
    <property type="component" value="Unassembled WGS sequence"/>
</dbReference>
<gene>
    <name evidence="1" type="ORF">Lepil_1516</name>
</gene>
<accession>H2CKX1</accession>
<proteinExistence type="predicted"/>
<dbReference type="AlphaFoldDB" id="H2CKX1"/>